<evidence type="ECO:0000313" key="4">
    <source>
        <dbReference type="Proteomes" id="UP000291000"/>
    </source>
</evidence>
<keyword evidence="4" id="KW-1185">Reference proteome</keyword>
<dbReference type="PROSITE" id="PS50106">
    <property type="entry name" value="PDZ"/>
    <property type="match status" value="1"/>
</dbReference>
<feature type="region of interest" description="Disordered" evidence="1">
    <location>
        <begin position="1"/>
        <end position="26"/>
    </location>
</feature>
<dbReference type="Ensembl" id="ENSCHIT00000037939.1">
    <property type="protein sequence ID" value="ENSCHIP00000030069.1"/>
    <property type="gene ID" value="ENSCHIG00000024966.1"/>
</dbReference>
<dbReference type="EMBL" id="LWLT01000003">
    <property type="status" value="NOT_ANNOTATED_CDS"/>
    <property type="molecule type" value="Genomic_DNA"/>
</dbReference>
<reference evidence="3" key="2">
    <citation type="submission" date="2025-08" db="UniProtKB">
        <authorList>
            <consortium name="Ensembl"/>
        </authorList>
    </citation>
    <scope>IDENTIFICATION</scope>
</reference>
<dbReference type="Proteomes" id="UP000291000">
    <property type="component" value="Chromosome 4"/>
</dbReference>
<dbReference type="GeneTree" id="ENSGT00940000155057"/>
<dbReference type="CDD" id="cd06730">
    <property type="entry name" value="PDZ0_MAGI-1_3-like"/>
    <property type="match status" value="1"/>
</dbReference>
<dbReference type="InterPro" id="IPR001478">
    <property type="entry name" value="PDZ"/>
</dbReference>
<dbReference type="GO" id="GO:0030425">
    <property type="term" value="C:dendrite"/>
    <property type="evidence" value="ECO:0007669"/>
    <property type="project" value="TreeGrafter"/>
</dbReference>
<dbReference type="GO" id="GO:0046332">
    <property type="term" value="F:SMAD binding"/>
    <property type="evidence" value="ECO:0007669"/>
    <property type="project" value="TreeGrafter"/>
</dbReference>
<dbReference type="SUPFAM" id="SSF50156">
    <property type="entry name" value="PDZ domain-like"/>
    <property type="match status" value="1"/>
</dbReference>
<accession>A0A452G1A4</accession>
<name>A0A452G1A4_CAPHI</name>
<dbReference type="AlphaFoldDB" id="A0A452G1A4"/>
<reference evidence="3 4" key="1">
    <citation type="submission" date="2016-04" db="EMBL/GenBank/DDBJ databases">
        <title>Polished mammalian reference genomes with single-molecule sequencing and chromosome conformation capture applied to the Capra hircus genome.</title>
        <authorList>
            <person name="Bickhart D.M."/>
            <person name="Koren S."/>
            <person name="Rosen B."/>
            <person name="Hastie A."/>
            <person name="Liachko I."/>
            <person name="Sullivan S.T."/>
            <person name="Burton J."/>
            <person name="Sayre B.L."/>
            <person name="Huson H.J."/>
            <person name="Lee J."/>
            <person name="Lam E."/>
            <person name="Kelley C.M."/>
            <person name="Hutchison J.L."/>
            <person name="Zhou Y."/>
            <person name="Sun J."/>
            <person name="Crisa A."/>
            <person name="Schwartz J.C."/>
            <person name="Hammond J.A."/>
            <person name="Schroeder S.G."/>
            <person name="Liu G.E."/>
            <person name="Dunham M."/>
            <person name="Shendure J."/>
            <person name="Sonstegard T.S."/>
            <person name="Phillippy A.M."/>
            <person name="Van Tassell C.P."/>
            <person name="Smith T.P."/>
        </authorList>
    </citation>
    <scope>NUCLEOTIDE SEQUENCE [LARGE SCALE GENOMIC DNA]</scope>
</reference>
<dbReference type="GO" id="GO:0005737">
    <property type="term" value="C:cytoplasm"/>
    <property type="evidence" value="ECO:0007669"/>
    <property type="project" value="TreeGrafter"/>
</dbReference>
<feature type="domain" description="PDZ" evidence="2">
    <location>
        <begin position="17"/>
        <end position="101"/>
    </location>
</feature>
<organism evidence="3 4">
    <name type="scientific">Capra hircus</name>
    <name type="common">Goat</name>
    <dbReference type="NCBI Taxonomy" id="9925"/>
    <lineage>
        <taxon>Eukaryota</taxon>
        <taxon>Metazoa</taxon>
        <taxon>Chordata</taxon>
        <taxon>Craniata</taxon>
        <taxon>Vertebrata</taxon>
        <taxon>Euteleostomi</taxon>
        <taxon>Mammalia</taxon>
        <taxon>Eutheria</taxon>
        <taxon>Laurasiatheria</taxon>
        <taxon>Artiodactyla</taxon>
        <taxon>Ruminantia</taxon>
        <taxon>Pecora</taxon>
        <taxon>Bovidae</taxon>
        <taxon>Caprinae</taxon>
        <taxon>Capra</taxon>
    </lineage>
</organism>
<evidence type="ECO:0000313" key="3">
    <source>
        <dbReference type="Ensembl" id="ENSCHIP00000030069.1"/>
    </source>
</evidence>
<dbReference type="FunFam" id="2.30.42.10:FF:000155">
    <property type="entry name" value="membrane-associated guanylate kinase, WW and PDZ domain-containing protein 2 isoform X4"/>
    <property type="match status" value="1"/>
</dbReference>
<dbReference type="GO" id="GO:0030159">
    <property type="term" value="F:signaling receptor complex adaptor activity"/>
    <property type="evidence" value="ECO:0007669"/>
    <property type="project" value="TreeGrafter"/>
</dbReference>
<evidence type="ECO:0000259" key="2">
    <source>
        <dbReference type="PROSITE" id="PS50106"/>
    </source>
</evidence>
<dbReference type="GO" id="GO:0005911">
    <property type="term" value="C:cell-cell junction"/>
    <property type="evidence" value="ECO:0007669"/>
    <property type="project" value="TreeGrafter"/>
</dbReference>
<reference evidence="3" key="3">
    <citation type="submission" date="2025-09" db="UniProtKB">
        <authorList>
            <consortium name="Ensembl"/>
        </authorList>
    </citation>
    <scope>IDENTIFICATION</scope>
</reference>
<dbReference type="PANTHER" id="PTHR10316:SF27">
    <property type="entry name" value="MEMBRANE-ASSOCIATED GUANYLATE KINASE, WW AND PDZ DOMAIN-CONTAINING PROTEIN 2"/>
    <property type="match status" value="1"/>
</dbReference>
<dbReference type="GO" id="GO:0070699">
    <property type="term" value="F:type II activin receptor binding"/>
    <property type="evidence" value="ECO:0007669"/>
    <property type="project" value="TreeGrafter"/>
</dbReference>
<dbReference type="InterPro" id="IPR036034">
    <property type="entry name" value="PDZ_sf"/>
</dbReference>
<dbReference type="GO" id="GO:0005886">
    <property type="term" value="C:plasma membrane"/>
    <property type="evidence" value="ECO:0007669"/>
    <property type="project" value="GOC"/>
</dbReference>
<dbReference type="PANTHER" id="PTHR10316">
    <property type="entry name" value="MEMBRANE ASSOCIATED GUANYLATE KINASE-RELATED"/>
    <property type="match status" value="1"/>
</dbReference>
<dbReference type="OMA" id="VHETVIC"/>
<dbReference type="Bgee" id="ENSCHIG00000024966">
    <property type="expression patterns" value="Expressed in prefrontal cortex and 12 other cell types or tissues"/>
</dbReference>
<dbReference type="Pfam" id="PF00595">
    <property type="entry name" value="PDZ"/>
    <property type="match status" value="1"/>
</dbReference>
<feature type="compositionally biased region" description="Basic residues" evidence="1">
    <location>
        <begin position="1"/>
        <end position="13"/>
    </location>
</feature>
<sequence>MSKSLKKKSHWTSKVHESVIGRNPEGQLGFELKGGAENGQFPYLGEVKPGKVAYESGSKLVSEELLLEVNETPVAGLTIRDVLAVIKHCKDPLRLKCVKQGKRSGWLGALPGGWTAPDAGLVT</sequence>
<protein>
    <recommendedName>
        <fullName evidence="2">PDZ domain-containing protein</fullName>
    </recommendedName>
</protein>
<proteinExistence type="predicted"/>
<dbReference type="Gene3D" id="2.30.42.10">
    <property type="match status" value="1"/>
</dbReference>
<dbReference type="SMART" id="SM00228">
    <property type="entry name" value="PDZ"/>
    <property type="match status" value="1"/>
</dbReference>
<dbReference type="GO" id="GO:0007165">
    <property type="term" value="P:signal transduction"/>
    <property type="evidence" value="ECO:0007669"/>
    <property type="project" value="TreeGrafter"/>
</dbReference>
<dbReference type="STRING" id="9925.ENSCHIP00000030069"/>
<dbReference type="GO" id="GO:0043113">
    <property type="term" value="P:receptor clustering"/>
    <property type="evidence" value="ECO:0007669"/>
    <property type="project" value="TreeGrafter"/>
</dbReference>
<evidence type="ECO:0000256" key="1">
    <source>
        <dbReference type="SAM" id="MobiDB-lite"/>
    </source>
</evidence>
<dbReference type="GO" id="GO:0031697">
    <property type="term" value="F:beta-1 adrenergic receptor binding"/>
    <property type="evidence" value="ECO:0007669"/>
    <property type="project" value="TreeGrafter"/>
</dbReference>